<accession>A0A841PVJ4</accession>
<dbReference type="Pfam" id="PF00697">
    <property type="entry name" value="PRAI"/>
    <property type="match status" value="1"/>
</dbReference>
<gene>
    <name evidence="9" type="primary">trpF</name>
    <name evidence="11" type="ORF">HNQ71_006938</name>
</gene>
<dbReference type="InterPro" id="IPR011060">
    <property type="entry name" value="RibuloseP-bd_barrel"/>
</dbReference>
<evidence type="ECO:0000256" key="3">
    <source>
        <dbReference type="ARBA" id="ARBA00012572"/>
    </source>
</evidence>
<dbReference type="Gene3D" id="3.20.20.70">
    <property type="entry name" value="Aldolase class I"/>
    <property type="match status" value="1"/>
</dbReference>
<dbReference type="InterPro" id="IPR013785">
    <property type="entry name" value="Aldolase_TIM"/>
</dbReference>
<dbReference type="UniPathway" id="UPA00035">
    <property type="reaction ID" value="UER00042"/>
</dbReference>
<dbReference type="HAMAP" id="MF_00135">
    <property type="entry name" value="PRAI"/>
    <property type="match status" value="1"/>
</dbReference>
<keyword evidence="5 9" id="KW-0028">Amino-acid biosynthesis</keyword>
<evidence type="ECO:0000256" key="6">
    <source>
        <dbReference type="ARBA" id="ARBA00022822"/>
    </source>
</evidence>
<dbReference type="GO" id="GO:0000162">
    <property type="term" value="P:L-tryptophan biosynthetic process"/>
    <property type="evidence" value="ECO:0007669"/>
    <property type="project" value="UniProtKB-UniRule"/>
</dbReference>
<evidence type="ECO:0000256" key="9">
    <source>
        <dbReference type="HAMAP-Rule" id="MF_00135"/>
    </source>
</evidence>
<reference evidence="11 12" key="1">
    <citation type="submission" date="2020-08" db="EMBL/GenBank/DDBJ databases">
        <title>Genomic Encyclopedia of Type Strains, Phase IV (KMG-IV): sequencing the most valuable type-strain genomes for metagenomic binning, comparative biology and taxonomic classification.</title>
        <authorList>
            <person name="Goeker M."/>
        </authorList>
    </citation>
    <scope>NUCLEOTIDE SEQUENCE [LARGE SCALE GENOMIC DNA]</scope>
    <source>
        <strain evidence="11 12">DSM 100039</strain>
    </source>
</reference>
<dbReference type="Proteomes" id="UP000556329">
    <property type="component" value="Unassembled WGS sequence"/>
</dbReference>
<proteinExistence type="inferred from homology"/>
<feature type="domain" description="N-(5'phosphoribosyl) anthranilate isomerase (PRAI)" evidence="10">
    <location>
        <begin position="10"/>
        <end position="215"/>
    </location>
</feature>
<comment type="similarity">
    <text evidence="9">Belongs to the TrpF family.</text>
</comment>
<evidence type="ECO:0000256" key="4">
    <source>
        <dbReference type="ARBA" id="ARBA00022272"/>
    </source>
</evidence>
<dbReference type="GO" id="GO:0004640">
    <property type="term" value="F:phosphoribosylanthranilate isomerase activity"/>
    <property type="evidence" value="ECO:0007669"/>
    <property type="project" value="UniProtKB-UniRule"/>
</dbReference>
<comment type="catalytic activity">
    <reaction evidence="1 9">
        <text>N-(5-phospho-beta-D-ribosyl)anthranilate = 1-(2-carboxyphenylamino)-1-deoxy-D-ribulose 5-phosphate</text>
        <dbReference type="Rhea" id="RHEA:21540"/>
        <dbReference type="ChEBI" id="CHEBI:18277"/>
        <dbReference type="ChEBI" id="CHEBI:58613"/>
        <dbReference type="EC" id="5.3.1.24"/>
    </reaction>
</comment>
<name>A0A841PVJ4_9HYPH</name>
<evidence type="ECO:0000256" key="8">
    <source>
        <dbReference type="ARBA" id="ARBA00023235"/>
    </source>
</evidence>
<evidence type="ECO:0000256" key="1">
    <source>
        <dbReference type="ARBA" id="ARBA00001164"/>
    </source>
</evidence>
<keyword evidence="12" id="KW-1185">Reference proteome</keyword>
<keyword evidence="8 9" id="KW-0413">Isomerase</keyword>
<dbReference type="EC" id="5.3.1.24" evidence="3 9"/>
<protein>
    <recommendedName>
        <fullName evidence="4 9">N-(5'-phosphoribosyl)anthranilate isomerase</fullName>
        <shortName evidence="9">PRAI</shortName>
        <ecNumber evidence="3 9">5.3.1.24</ecNumber>
    </recommendedName>
</protein>
<evidence type="ECO:0000256" key="2">
    <source>
        <dbReference type="ARBA" id="ARBA00004664"/>
    </source>
</evidence>
<evidence type="ECO:0000256" key="5">
    <source>
        <dbReference type="ARBA" id="ARBA00022605"/>
    </source>
</evidence>
<dbReference type="RefSeq" id="WP_184879136.1">
    <property type="nucleotide sequence ID" value="NZ_JACHEF010000016.1"/>
</dbReference>
<evidence type="ECO:0000256" key="7">
    <source>
        <dbReference type="ARBA" id="ARBA00023141"/>
    </source>
</evidence>
<comment type="pathway">
    <text evidence="2 9">Amino-acid biosynthesis; L-tryptophan biosynthesis; L-tryptophan from chorismate: step 3/5.</text>
</comment>
<keyword evidence="6 9" id="KW-0822">Tryptophan biosynthesis</keyword>
<dbReference type="SUPFAM" id="SSF51366">
    <property type="entry name" value="Ribulose-phoshate binding barrel"/>
    <property type="match status" value="1"/>
</dbReference>
<comment type="caution">
    <text evidence="11">The sequence shown here is derived from an EMBL/GenBank/DDBJ whole genome shotgun (WGS) entry which is preliminary data.</text>
</comment>
<evidence type="ECO:0000313" key="11">
    <source>
        <dbReference type="EMBL" id="MBB6414229.1"/>
    </source>
</evidence>
<dbReference type="EMBL" id="JACHEF010000016">
    <property type="protein sequence ID" value="MBB6414229.1"/>
    <property type="molecule type" value="Genomic_DNA"/>
</dbReference>
<organism evidence="11 12">
    <name type="scientific">Mesorhizobium sangaii</name>
    <dbReference type="NCBI Taxonomy" id="505389"/>
    <lineage>
        <taxon>Bacteria</taxon>
        <taxon>Pseudomonadati</taxon>
        <taxon>Pseudomonadota</taxon>
        <taxon>Alphaproteobacteria</taxon>
        <taxon>Hyphomicrobiales</taxon>
        <taxon>Phyllobacteriaceae</taxon>
        <taxon>Mesorhizobium</taxon>
    </lineage>
</organism>
<evidence type="ECO:0000259" key="10">
    <source>
        <dbReference type="Pfam" id="PF00697"/>
    </source>
</evidence>
<keyword evidence="7 9" id="KW-0057">Aromatic amino acid biosynthesis</keyword>
<dbReference type="CDD" id="cd00405">
    <property type="entry name" value="PRAI"/>
    <property type="match status" value="1"/>
</dbReference>
<dbReference type="InterPro" id="IPR001240">
    <property type="entry name" value="PRAI_dom"/>
</dbReference>
<dbReference type="InterPro" id="IPR044643">
    <property type="entry name" value="TrpF_fam"/>
</dbReference>
<dbReference type="PANTHER" id="PTHR42894">
    <property type="entry name" value="N-(5'-PHOSPHORIBOSYL)ANTHRANILATE ISOMERASE"/>
    <property type="match status" value="1"/>
</dbReference>
<dbReference type="PANTHER" id="PTHR42894:SF1">
    <property type="entry name" value="N-(5'-PHOSPHORIBOSYL)ANTHRANILATE ISOMERASE"/>
    <property type="match status" value="1"/>
</dbReference>
<sequence length="224" mass="24545">MTLLKVDRIKICCIMSQQDADIAIECGATCLGLVAQMPSGPGIIDNTTISNLVRYIDNRARAIVLTSEKGANEILRHVDAVGVETVQVVSPVDPSVIKEIKRLAPALEVIPVVHVIDKSSIDYALRLGEYADAILLDTGNFNVEPIELGGTGRTHDWEVSAHIVSRSEKPIYLAGGLDPENVIAAINQVKPHHIDVCSRLRRDGALDRNLCREFIARIRSHSWN</sequence>
<evidence type="ECO:0000313" key="12">
    <source>
        <dbReference type="Proteomes" id="UP000556329"/>
    </source>
</evidence>
<dbReference type="AlphaFoldDB" id="A0A841PVJ4"/>